<organism evidence="2 3">
    <name type="scientific">Plectus sambesii</name>
    <dbReference type="NCBI Taxonomy" id="2011161"/>
    <lineage>
        <taxon>Eukaryota</taxon>
        <taxon>Metazoa</taxon>
        <taxon>Ecdysozoa</taxon>
        <taxon>Nematoda</taxon>
        <taxon>Chromadorea</taxon>
        <taxon>Plectida</taxon>
        <taxon>Plectina</taxon>
        <taxon>Plectoidea</taxon>
        <taxon>Plectidae</taxon>
        <taxon>Plectus</taxon>
    </lineage>
</organism>
<dbReference type="WBParaSite" id="PSAMB.scaffold358size54778.g5059.t1">
    <property type="protein sequence ID" value="PSAMB.scaffold358size54778.g5059.t1"/>
    <property type="gene ID" value="PSAMB.scaffold358size54778.g5059"/>
</dbReference>
<proteinExistence type="predicted"/>
<keyword evidence="2" id="KW-1185">Reference proteome</keyword>
<protein>
    <submittedName>
        <fullName evidence="3">Uncharacterized protein</fullName>
    </submittedName>
</protein>
<reference evidence="3" key="1">
    <citation type="submission" date="2022-11" db="UniProtKB">
        <authorList>
            <consortium name="WormBaseParasite"/>
        </authorList>
    </citation>
    <scope>IDENTIFICATION</scope>
</reference>
<sequence>MHDTAAATRQQPPRRTRRRRPKGICRGSPRSHSPQPAPNTPQNAYAPLKTHRRPTLINNMAALYSSEVATTPLAVMVVAAPASACFGLLRQRDVSPLSSSINSLSIVRSAQIFAIKRRTTNRVKITATCKRH</sequence>
<evidence type="ECO:0000256" key="1">
    <source>
        <dbReference type="SAM" id="MobiDB-lite"/>
    </source>
</evidence>
<name>A0A914W9D4_9BILA</name>
<feature type="compositionally biased region" description="Low complexity" evidence="1">
    <location>
        <begin position="1"/>
        <end position="11"/>
    </location>
</feature>
<dbReference type="Proteomes" id="UP000887566">
    <property type="component" value="Unplaced"/>
</dbReference>
<evidence type="ECO:0000313" key="3">
    <source>
        <dbReference type="WBParaSite" id="PSAMB.scaffold358size54778.g5059.t1"/>
    </source>
</evidence>
<evidence type="ECO:0000313" key="2">
    <source>
        <dbReference type="Proteomes" id="UP000887566"/>
    </source>
</evidence>
<feature type="region of interest" description="Disordered" evidence="1">
    <location>
        <begin position="1"/>
        <end position="52"/>
    </location>
</feature>
<dbReference type="AlphaFoldDB" id="A0A914W9D4"/>
<accession>A0A914W9D4</accession>
<feature type="compositionally biased region" description="Basic residues" evidence="1">
    <location>
        <begin position="12"/>
        <end position="23"/>
    </location>
</feature>